<evidence type="ECO:0000313" key="21">
    <source>
        <dbReference type="EMBL" id="TKA23423.1"/>
    </source>
</evidence>
<dbReference type="InterPro" id="IPR008949">
    <property type="entry name" value="Isoprenoid_synthase_dom_sf"/>
</dbReference>
<evidence type="ECO:0000256" key="18">
    <source>
        <dbReference type="ARBA" id="ARBA00053206"/>
    </source>
</evidence>
<evidence type="ECO:0000256" key="7">
    <source>
        <dbReference type="ARBA" id="ARBA00022692"/>
    </source>
</evidence>
<keyword evidence="11" id="KW-0443">Lipid metabolism</keyword>
<dbReference type="Proteomes" id="UP000308549">
    <property type="component" value="Unassembled WGS sequence"/>
</dbReference>
<organism evidence="21 22">
    <name type="scientific">Salinomyces thailandicus</name>
    <dbReference type="NCBI Taxonomy" id="706561"/>
    <lineage>
        <taxon>Eukaryota</taxon>
        <taxon>Fungi</taxon>
        <taxon>Dikarya</taxon>
        <taxon>Ascomycota</taxon>
        <taxon>Pezizomycotina</taxon>
        <taxon>Dothideomycetes</taxon>
        <taxon>Dothideomycetidae</taxon>
        <taxon>Mycosphaerellales</taxon>
        <taxon>Teratosphaeriaceae</taxon>
        <taxon>Salinomyces</taxon>
    </lineage>
</organism>
<evidence type="ECO:0000256" key="11">
    <source>
        <dbReference type="ARBA" id="ARBA00023098"/>
    </source>
</evidence>
<evidence type="ECO:0000256" key="10">
    <source>
        <dbReference type="ARBA" id="ARBA00023011"/>
    </source>
</evidence>
<evidence type="ECO:0000256" key="12">
    <source>
        <dbReference type="ARBA" id="ARBA00023136"/>
    </source>
</evidence>
<dbReference type="SUPFAM" id="SSF48576">
    <property type="entry name" value="Terpenoid synthases"/>
    <property type="match status" value="1"/>
</dbReference>
<dbReference type="AlphaFoldDB" id="A0A4U0TN49"/>
<gene>
    <name evidence="21" type="ORF">B0A50_07299</name>
</gene>
<keyword evidence="8" id="KW-0752">Steroid biosynthesis</keyword>
<dbReference type="GO" id="GO:0045338">
    <property type="term" value="P:farnesyl diphosphate metabolic process"/>
    <property type="evidence" value="ECO:0007669"/>
    <property type="project" value="InterPro"/>
</dbReference>
<keyword evidence="13" id="KW-1207">Sterol metabolism</keyword>
<dbReference type="GO" id="GO:0006696">
    <property type="term" value="P:ergosterol biosynthetic process"/>
    <property type="evidence" value="ECO:0007669"/>
    <property type="project" value="TreeGrafter"/>
</dbReference>
<sequence>MTTAGLVVPGHSLGPLCLGASLYDVLTLAKEDRQTYPAIDLHYSPTTPLATPVIVNLPANGLRLRFDGTDQRLRLIEVLDFQKTKLIYKGSDLVRPSDGSASAAGRAFQRVYSIFGPSYPGEYLAPKQQQKSRRESRATASGTGTYVLSWPGVAFTFPLQHAAWSEDKDFVSLLGSHLAGVATHMALFEGKSWPEARRDLFVREPTGPRMSALATRSKDSLPAEIDIAHILGDGRIELQRRKGCPSFTIVLNQTTPQDLITELGPPDATHKRDEPNGTPEPANQHRRTGSTSRAMSNTRAHQGSQPSSYSSTGTDTFDADFDSGEADEDLADRASRERFWCYFAHGLDILVGPPSEVSMGSPQPNYLSTSPHLVVTKVVLHGNIPGSYAFNRHRRLRWTLTLLDPPSRKAEDLTNPTHLTSDQPFDTHIKPALLAHFAPSHPGPQLNKGKIVNRTWTSAGAPGSESESSFFLPDEEVEVRSGGGEGGVGGVEASESWLGNTELFSFPGLIVEVAAGGGAVCDSWHTADLIYTAAVETSLSLHPNTIMVSAGSIVYYVTHPAELRAIIQWTTWHNAVHERDESNESPELKECFRFLKMTSRSFAAVIQELHPELLVPVTLFYLVLRGLDTIEDDMTIDIAEKEPLLREFHTHLEDESWTFDRNGPNEKDRELLVKFDQVEKEFKKVKAPYRVIIADICKRMGNGMADYAKNQDASANGIKTVKEYEQYCHYVAGLVGEGLTRLFVEAKLANPALLQRPELMESMGQFLQQTNIIRDIREDHDDKRYFWPREIWSKHVDHFPDLFLPENKEKALSCQSEMILLALKRADDCLFYMAGVKEQSVFNFVAIPQTMAIATLELCFQNPAMFARNIKITKGHACQLMTESTQNLQLVCDIFRRYARKIHRKNNPRDPHFLDISIACGKIERFIESIFPTQTPRTLARNEKEAQATAQAVAAQAGPPSASGVKPLTEAEVEERKRDAEESNREMWFMMLAVFLTLMVVTGCMLFAAWLFGARFDLAYKALREGNFRPPPPAEREALAKSLPASVGGAVSSAAEDVGHREVPRIHFGLPFPVFLARKSEKWRWVWRFEADIILFLWSFE</sequence>
<evidence type="ECO:0000256" key="5">
    <source>
        <dbReference type="ARBA" id="ARBA00022516"/>
    </source>
</evidence>
<comment type="catalytic activity">
    <reaction evidence="16">
        <text>2 (2E,6E)-farnesyl diphosphate + NADPH + H(+) = squalene + 2 diphosphate + NADP(+)</text>
        <dbReference type="Rhea" id="RHEA:32295"/>
        <dbReference type="ChEBI" id="CHEBI:15378"/>
        <dbReference type="ChEBI" id="CHEBI:15440"/>
        <dbReference type="ChEBI" id="CHEBI:33019"/>
        <dbReference type="ChEBI" id="CHEBI:57783"/>
        <dbReference type="ChEBI" id="CHEBI:58349"/>
        <dbReference type="ChEBI" id="CHEBI:175763"/>
        <dbReference type="EC" id="2.5.1.21"/>
    </reaction>
</comment>
<dbReference type="InterPro" id="IPR005373">
    <property type="entry name" value="PHAF1"/>
</dbReference>
<proteinExistence type="inferred from homology"/>
<evidence type="ECO:0000256" key="16">
    <source>
        <dbReference type="ARBA" id="ARBA00050857"/>
    </source>
</evidence>
<dbReference type="Pfam" id="PF03676">
    <property type="entry name" value="PHAF1"/>
    <property type="match status" value="2"/>
</dbReference>
<evidence type="ECO:0000256" key="1">
    <source>
        <dbReference type="ARBA" id="ARBA00001946"/>
    </source>
</evidence>
<comment type="cofactor">
    <cofactor evidence="1">
        <name>Mg(2+)</name>
        <dbReference type="ChEBI" id="CHEBI:18420"/>
    </cofactor>
</comment>
<protein>
    <recommendedName>
        <fullName evidence="4">squalene synthase</fullName>
        <ecNumber evidence="4">2.5.1.21</ecNumber>
    </recommendedName>
</protein>
<feature type="region of interest" description="Disordered" evidence="19">
    <location>
        <begin position="948"/>
        <end position="979"/>
    </location>
</feature>
<dbReference type="InterPro" id="IPR019845">
    <property type="entry name" value="Squalene/phytoene_synthase_CS"/>
</dbReference>
<keyword evidence="14" id="KW-0753">Steroid metabolism</keyword>
<name>A0A4U0TN49_9PEZI</name>
<comment type="subcellular location">
    <subcellularLocation>
        <location evidence="2">Membrane</location>
    </subcellularLocation>
</comment>
<dbReference type="PROSITE" id="PS01044">
    <property type="entry name" value="SQUALEN_PHYTOEN_SYN_1"/>
    <property type="match status" value="1"/>
</dbReference>
<evidence type="ECO:0000313" key="22">
    <source>
        <dbReference type="Proteomes" id="UP000308549"/>
    </source>
</evidence>
<reference evidence="21 22" key="1">
    <citation type="submission" date="2017-03" db="EMBL/GenBank/DDBJ databases">
        <title>Genomes of endolithic fungi from Antarctica.</title>
        <authorList>
            <person name="Coleine C."/>
            <person name="Masonjones S."/>
            <person name="Stajich J.E."/>
        </authorList>
    </citation>
    <scope>NUCLEOTIDE SEQUENCE [LARGE SCALE GENOMIC DNA]</scope>
    <source>
        <strain evidence="21 22">CCFEE 6315</strain>
    </source>
</reference>
<dbReference type="SFLD" id="SFLDG01018">
    <property type="entry name" value="Squalene/Phytoene_Synthase_Lik"/>
    <property type="match status" value="1"/>
</dbReference>
<feature type="transmembrane region" description="Helical" evidence="20">
    <location>
        <begin position="987"/>
        <end position="1012"/>
    </location>
</feature>
<dbReference type="FunFam" id="1.10.600.10:FF:000003">
    <property type="entry name" value="Farnesyl-diphosphate farnesyltransferase 1"/>
    <property type="match status" value="1"/>
</dbReference>
<keyword evidence="9 20" id="KW-1133">Transmembrane helix</keyword>
<feature type="region of interest" description="Disordered" evidence="19">
    <location>
        <begin position="257"/>
        <end position="324"/>
    </location>
</feature>
<evidence type="ECO:0000256" key="19">
    <source>
        <dbReference type="SAM" id="MobiDB-lite"/>
    </source>
</evidence>
<dbReference type="InterPro" id="IPR006449">
    <property type="entry name" value="Squal_synth-like"/>
</dbReference>
<dbReference type="InterPro" id="IPR002060">
    <property type="entry name" value="Squ/phyt_synthse"/>
</dbReference>
<dbReference type="SFLD" id="SFLDS00005">
    <property type="entry name" value="Isoprenoid_Synthase_Type_I"/>
    <property type="match status" value="1"/>
</dbReference>
<dbReference type="NCBIfam" id="TIGR01559">
    <property type="entry name" value="squal_synth"/>
    <property type="match status" value="1"/>
</dbReference>
<evidence type="ECO:0000256" key="8">
    <source>
        <dbReference type="ARBA" id="ARBA00022955"/>
    </source>
</evidence>
<keyword evidence="5" id="KW-0444">Lipid biosynthesis</keyword>
<feature type="compositionally biased region" description="Polar residues" evidence="19">
    <location>
        <begin position="289"/>
        <end position="315"/>
    </location>
</feature>
<dbReference type="OrthoDB" id="431150at2759"/>
<evidence type="ECO:0000256" key="13">
    <source>
        <dbReference type="ARBA" id="ARBA00023166"/>
    </source>
</evidence>
<comment type="similarity">
    <text evidence="3">Belongs to the phytoene/squalene synthase family.</text>
</comment>
<dbReference type="PANTHER" id="PTHR11626:SF2">
    <property type="entry name" value="SQUALENE SYNTHASE"/>
    <property type="match status" value="1"/>
</dbReference>
<evidence type="ECO:0000256" key="17">
    <source>
        <dbReference type="ARBA" id="ARBA00051754"/>
    </source>
</evidence>
<keyword evidence="10" id="KW-0756">Sterol biosynthesis</keyword>
<dbReference type="Gene3D" id="1.10.600.10">
    <property type="entry name" value="Farnesyl Diphosphate Synthase"/>
    <property type="match status" value="1"/>
</dbReference>
<evidence type="ECO:0000256" key="2">
    <source>
        <dbReference type="ARBA" id="ARBA00004370"/>
    </source>
</evidence>
<keyword evidence="6" id="KW-0808">Transferase</keyword>
<dbReference type="GO" id="GO:0051996">
    <property type="term" value="F:squalene synthase [NAD(P)H] activity"/>
    <property type="evidence" value="ECO:0007669"/>
    <property type="project" value="UniProtKB-EC"/>
</dbReference>
<dbReference type="GO" id="GO:0005789">
    <property type="term" value="C:endoplasmic reticulum membrane"/>
    <property type="evidence" value="ECO:0007669"/>
    <property type="project" value="TreeGrafter"/>
</dbReference>
<evidence type="ECO:0000256" key="15">
    <source>
        <dbReference type="ARBA" id="ARBA00023268"/>
    </source>
</evidence>
<evidence type="ECO:0000256" key="20">
    <source>
        <dbReference type="SAM" id="Phobius"/>
    </source>
</evidence>
<evidence type="ECO:0000256" key="3">
    <source>
        <dbReference type="ARBA" id="ARBA00006251"/>
    </source>
</evidence>
<keyword evidence="12 20" id="KW-0472">Membrane</keyword>
<evidence type="ECO:0000256" key="4">
    <source>
        <dbReference type="ARBA" id="ARBA00012373"/>
    </source>
</evidence>
<accession>A0A4U0TN49</accession>
<comment type="function">
    <text evidence="18">Squalene synthase; part of the gene cluster that mediates the biosynthesis of squalestatin S1 (SQS1, also known as zaragozic acid A), a heavily oxidized fungal polyketide that offers potent cholesterol lowering activity by targeting squalene synthase (SS). Catalyzes the condensation of 2 two farnesyl pyrophosphate moieties to form squalene. The presence of a gene encoding a squalene synthase supports the identification of the cluster as being responsible for SQS1 production and suggests a likely mechanism for self-resistance.</text>
</comment>
<keyword evidence="15" id="KW-0511">Multifunctional enzyme</keyword>
<dbReference type="Pfam" id="PF00494">
    <property type="entry name" value="SQS_PSY"/>
    <property type="match status" value="1"/>
</dbReference>
<dbReference type="PROSITE" id="PS01045">
    <property type="entry name" value="SQUALEN_PHYTOEN_SYN_2"/>
    <property type="match status" value="1"/>
</dbReference>
<comment type="catalytic activity">
    <reaction evidence="17">
        <text>2 (2E,6E)-farnesyl diphosphate + NADH + H(+) = squalene + 2 diphosphate + NAD(+)</text>
        <dbReference type="Rhea" id="RHEA:32299"/>
        <dbReference type="ChEBI" id="CHEBI:15378"/>
        <dbReference type="ChEBI" id="CHEBI:15440"/>
        <dbReference type="ChEBI" id="CHEBI:33019"/>
        <dbReference type="ChEBI" id="CHEBI:57540"/>
        <dbReference type="ChEBI" id="CHEBI:57945"/>
        <dbReference type="ChEBI" id="CHEBI:175763"/>
        <dbReference type="EC" id="2.5.1.21"/>
    </reaction>
</comment>
<feature type="compositionally biased region" description="Low complexity" evidence="19">
    <location>
        <begin position="948"/>
        <end position="965"/>
    </location>
</feature>
<dbReference type="InterPro" id="IPR044844">
    <property type="entry name" value="Trans_IPPS_euk-type"/>
</dbReference>
<dbReference type="InterPro" id="IPR033904">
    <property type="entry name" value="Trans_IPPS_HH"/>
</dbReference>
<dbReference type="EMBL" id="NAJL01000056">
    <property type="protein sequence ID" value="TKA23423.1"/>
    <property type="molecule type" value="Genomic_DNA"/>
</dbReference>
<dbReference type="CDD" id="cd00683">
    <property type="entry name" value="Trans_IPPS_HH"/>
    <property type="match status" value="1"/>
</dbReference>
<comment type="caution">
    <text evidence="21">The sequence shown here is derived from an EMBL/GenBank/DDBJ whole genome shotgun (WGS) entry which is preliminary data.</text>
</comment>
<keyword evidence="7 20" id="KW-0812">Transmembrane</keyword>
<evidence type="ECO:0000256" key="6">
    <source>
        <dbReference type="ARBA" id="ARBA00022679"/>
    </source>
</evidence>
<evidence type="ECO:0000256" key="9">
    <source>
        <dbReference type="ARBA" id="ARBA00022989"/>
    </source>
</evidence>
<evidence type="ECO:0000256" key="14">
    <source>
        <dbReference type="ARBA" id="ARBA00023221"/>
    </source>
</evidence>
<dbReference type="EC" id="2.5.1.21" evidence="4"/>
<dbReference type="PANTHER" id="PTHR11626">
    <property type="entry name" value="FARNESYL-DIPHOSPHATE FARNESYLTRANSFERASE"/>
    <property type="match status" value="1"/>
</dbReference>
<keyword evidence="22" id="KW-1185">Reference proteome</keyword>